<evidence type="ECO:0000256" key="1">
    <source>
        <dbReference type="SAM" id="MobiDB-lite"/>
    </source>
</evidence>
<comment type="caution">
    <text evidence="2">The sequence shown here is derived from an EMBL/GenBank/DDBJ whole genome shotgun (WGS) entry which is preliminary data.</text>
</comment>
<accession>A0A328BGB4</accession>
<evidence type="ECO:0000313" key="3">
    <source>
        <dbReference type="Proteomes" id="UP000249524"/>
    </source>
</evidence>
<dbReference type="InterPro" id="IPR036412">
    <property type="entry name" value="HAD-like_sf"/>
</dbReference>
<dbReference type="SUPFAM" id="SSF56784">
    <property type="entry name" value="HAD-like"/>
    <property type="match status" value="1"/>
</dbReference>
<protein>
    <submittedName>
        <fullName evidence="2">FkbH domain-containing protein</fullName>
    </submittedName>
</protein>
<dbReference type="EMBL" id="QFYS01000003">
    <property type="protein sequence ID" value="RAK66542.1"/>
    <property type="molecule type" value="Genomic_DNA"/>
</dbReference>
<organism evidence="2 3">
    <name type="scientific">Phenylobacterium kunshanense</name>
    <dbReference type="NCBI Taxonomy" id="1445034"/>
    <lineage>
        <taxon>Bacteria</taxon>
        <taxon>Pseudomonadati</taxon>
        <taxon>Pseudomonadota</taxon>
        <taxon>Alphaproteobacteria</taxon>
        <taxon>Caulobacterales</taxon>
        <taxon>Caulobacteraceae</taxon>
        <taxon>Phenylobacterium</taxon>
    </lineage>
</organism>
<sequence>MFQFEDAKPKRPPTKVEAPQAAGSDAPAITHRALLAWAEHCVECAAPACYSSCDLFDPTPAGKCRRFEDGIVRNPGASAPDAPAAEVRFRRWGKLEAQGNAALMPADKVARDERLLTLATPLVAPIGRAIAKVTGQSRWATAMEALHKRINNRLQAKALAPAADAFLAEIINPGAQPVRLLLTAMIDKARLPRAVRSDQLPRTMTVAIEATPGFSRHEIPLDDMREILLSGLPFNLALTPADGDDAHLIFRRLDLVAFEKTSGAETGRADKVAPAKAAKLVVFDLDNTLWEGVLLEGEVKLRDGVHDLFRTLDERGILISVASKNAHDDAMSKLEALGLAEYVLHPRIGWGPKSEGLKKIVKAIDIGSDTVLFIDDNPFEREEVAGAAPEVEVLPETAISTLADHPRLQGAVTPESRTRRQMYREAIVREQAAESFGDDYLSFLRECGIHTEIRPDTPDDFERVVELVQRTNQLNFSGRKYSRDEIAEILADPNRERHVVICRDKFGSYGTVGFCLSRRETAPDGGEVVMIEDFMLSCRVQGKFIEQALFWRLAEDGVRPPAQSVIVNFKRTDRNRAAEMVLEKLGFATDVEGPLRLDIKPGDLAVDFLTVEGASAPAKPALETVE</sequence>
<evidence type="ECO:0000313" key="2">
    <source>
        <dbReference type="EMBL" id="RAK66542.1"/>
    </source>
</evidence>
<dbReference type="NCBIfam" id="TIGR01686">
    <property type="entry name" value="FkbH"/>
    <property type="match status" value="1"/>
</dbReference>
<dbReference type="RefSeq" id="WP_111275850.1">
    <property type="nucleotide sequence ID" value="NZ_QFYS01000003.1"/>
</dbReference>
<dbReference type="SUPFAM" id="SSF55729">
    <property type="entry name" value="Acyl-CoA N-acyltransferases (Nat)"/>
    <property type="match status" value="1"/>
</dbReference>
<dbReference type="InterPro" id="IPR010033">
    <property type="entry name" value="HAD_SF_ppase_IIIC"/>
</dbReference>
<dbReference type="Gene3D" id="3.40.630.30">
    <property type="match status" value="1"/>
</dbReference>
<keyword evidence="3" id="KW-1185">Reference proteome</keyword>
<reference evidence="2 3" key="1">
    <citation type="submission" date="2018-05" db="EMBL/GenBank/DDBJ databases">
        <authorList>
            <person name="Lanie J.A."/>
            <person name="Ng W.-L."/>
            <person name="Kazmierczak K.M."/>
            <person name="Andrzejewski T.M."/>
            <person name="Davidsen T.M."/>
            <person name="Wayne K.J."/>
            <person name="Tettelin H."/>
            <person name="Glass J.I."/>
            <person name="Rusch D."/>
            <person name="Podicherti R."/>
            <person name="Tsui H.-C.T."/>
            <person name="Winkler M.E."/>
        </authorList>
    </citation>
    <scope>NUCLEOTIDE SEQUENCE [LARGE SCALE GENOMIC DNA]</scope>
    <source>
        <strain evidence="2 3">BUT-10</strain>
    </source>
</reference>
<dbReference type="InterPro" id="IPR010037">
    <property type="entry name" value="FkbH_domain"/>
</dbReference>
<dbReference type="OrthoDB" id="323926at2"/>
<dbReference type="InterPro" id="IPR023214">
    <property type="entry name" value="HAD_sf"/>
</dbReference>
<gene>
    <name evidence="2" type="ORF">DJ019_09905</name>
</gene>
<dbReference type="Gene3D" id="3.40.50.1000">
    <property type="entry name" value="HAD superfamily/HAD-like"/>
    <property type="match status" value="1"/>
</dbReference>
<feature type="region of interest" description="Disordered" evidence="1">
    <location>
        <begin position="1"/>
        <end position="24"/>
    </location>
</feature>
<dbReference type="Proteomes" id="UP000249524">
    <property type="component" value="Unassembled WGS sequence"/>
</dbReference>
<dbReference type="InterPro" id="IPR016181">
    <property type="entry name" value="Acyl_CoA_acyltransferase"/>
</dbReference>
<proteinExistence type="predicted"/>
<dbReference type="AlphaFoldDB" id="A0A328BGB4"/>
<name>A0A328BGB4_9CAUL</name>
<dbReference type="NCBIfam" id="TIGR01681">
    <property type="entry name" value="HAD-SF-IIIC"/>
    <property type="match status" value="1"/>
</dbReference>